<protein>
    <submittedName>
        <fullName evidence="1">Uncharacterized protein</fullName>
    </submittedName>
</protein>
<dbReference type="HOGENOM" id="CLU_980319_0_0_1"/>
<gene>
    <name evidence="1" type="ORF">MELLADRAFT_105266</name>
</gene>
<dbReference type="GeneID" id="18922547"/>
<evidence type="ECO:0000313" key="2">
    <source>
        <dbReference type="Proteomes" id="UP000001072"/>
    </source>
</evidence>
<sequence length="284" mass="32391">MTFYLAFFCLSCHGFMIFVTFAIRMVRFELNEWADRGEIRLSYILHECPEDFRYLDHPVFQGVVNPIQPVINHCDKFSSERKRTLIGEGFLEEFSLRKSSDPKQLAALGICKTPSRSSSDLRLGENVHVSKAAFKWLSSMDLFGRLKLSNATKVKRSTSTSYWNSIPRVESAESAYDIRYVIRNSCQVQYLFVVAERKRNYEYHDNERSVSSSDKPGEHKVAVHSYGAPVADTTALFPHNVIELRSPGGVSDGLDLAKPRTSASFRRLECWTMVVVEHLANDAM</sequence>
<evidence type="ECO:0000313" key="1">
    <source>
        <dbReference type="EMBL" id="EGG08247.1"/>
    </source>
</evidence>
<reference evidence="2" key="1">
    <citation type="journal article" date="2011" name="Proc. Natl. Acad. Sci. U.S.A.">
        <title>Obligate biotrophy features unraveled by the genomic analysis of rust fungi.</title>
        <authorList>
            <person name="Duplessis S."/>
            <person name="Cuomo C.A."/>
            <person name="Lin Y.-C."/>
            <person name="Aerts A."/>
            <person name="Tisserant E."/>
            <person name="Veneault-Fourrey C."/>
            <person name="Joly D.L."/>
            <person name="Hacquard S."/>
            <person name="Amselem J."/>
            <person name="Cantarel B.L."/>
            <person name="Chiu R."/>
            <person name="Coutinho P.M."/>
            <person name="Feau N."/>
            <person name="Field M."/>
            <person name="Frey P."/>
            <person name="Gelhaye E."/>
            <person name="Goldberg J."/>
            <person name="Grabherr M.G."/>
            <person name="Kodira C.D."/>
            <person name="Kohler A."/>
            <person name="Kuees U."/>
            <person name="Lindquist E.A."/>
            <person name="Lucas S.M."/>
            <person name="Mago R."/>
            <person name="Mauceli E."/>
            <person name="Morin E."/>
            <person name="Murat C."/>
            <person name="Pangilinan J.L."/>
            <person name="Park R."/>
            <person name="Pearson M."/>
            <person name="Quesneville H."/>
            <person name="Rouhier N."/>
            <person name="Sakthikumar S."/>
            <person name="Salamov A.A."/>
            <person name="Schmutz J."/>
            <person name="Selles B."/>
            <person name="Shapiro H."/>
            <person name="Tanguay P."/>
            <person name="Tuskan G.A."/>
            <person name="Henrissat B."/>
            <person name="Van de Peer Y."/>
            <person name="Rouze P."/>
            <person name="Ellis J.G."/>
            <person name="Dodds P.N."/>
            <person name="Schein J.E."/>
            <person name="Zhong S."/>
            <person name="Hamelin R.C."/>
            <person name="Grigoriev I.V."/>
            <person name="Szabo L.J."/>
            <person name="Martin F."/>
        </authorList>
    </citation>
    <scope>NUCLEOTIDE SEQUENCE [LARGE SCALE GENOMIC DNA]</scope>
    <source>
        <strain evidence="2">98AG31 / pathotype 3-4-7</strain>
    </source>
</reference>
<name>F4RHE2_MELLP</name>
<organism evidence="2">
    <name type="scientific">Melampsora larici-populina (strain 98AG31 / pathotype 3-4-7)</name>
    <name type="common">Poplar leaf rust fungus</name>
    <dbReference type="NCBI Taxonomy" id="747676"/>
    <lineage>
        <taxon>Eukaryota</taxon>
        <taxon>Fungi</taxon>
        <taxon>Dikarya</taxon>
        <taxon>Basidiomycota</taxon>
        <taxon>Pucciniomycotina</taxon>
        <taxon>Pucciniomycetes</taxon>
        <taxon>Pucciniales</taxon>
        <taxon>Melampsoraceae</taxon>
        <taxon>Melampsora</taxon>
    </lineage>
</organism>
<dbReference type="InParanoid" id="F4RHE2"/>
<dbReference type="AlphaFoldDB" id="F4RHE2"/>
<keyword evidence="2" id="KW-1185">Reference proteome</keyword>
<dbReference type="RefSeq" id="XP_007408445.1">
    <property type="nucleotide sequence ID" value="XM_007408383.1"/>
</dbReference>
<accession>F4RHE2</accession>
<dbReference type="KEGG" id="mlr:MELLADRAFT_105266"/>
<proteinExistence type="predicted"/>
<dbReference type="Proteomes" id="UP000001072">
    <property type="component" value="Unassembled WGS sequence"/>
</dbReference>
<dbReference type="EMBL" id="GL883101">
    <property type="protein sequence ID" value="EGG08247.1"/>
    <property type="molecule type" value="Genomic_DNA"/>
</dbReference>
<dbReference type="VEuPathDB" id="FungiDB:MELLADRAFT_105266"/>